<dbReference type="PROSITE" id="PS50932">
    <property type="entry name" value="HTH_LACI_2"/>
    <property type="match status" value="1"/>
</dbReference>
<keyword evidence="3" id="KW-0238">DNA-binding</keyword>
<dbReference type="SUPFAM" id="SSF47413">
    <property type="entry name" value="lambda repressor-like DNA-binding domains"/>
    <property type="match status" value="1"/>
</dbReference>
<evidence type="ECO:0000256" key="1">
    <source>
        <dbReference type="ARBA" id="ARBA00022491"/>
    </source>
</evidence>
<sequence length="340" mass="38507">MIILNLLNKGGLVLKSMRDIAREAGVSLATVSRYINKNGYVSEEAKKKIEKIVKQTNYTPNELARAIFSKNSKIIGLLVPNISNPYFNELALIIEEYVSKHGYSIFLCNTNDDPTKEREYINVLQGHRVAGIFTVRAQCKKEYELFTVPVVSFESIISDDIVTIVTDNYQGGKLAFDHLKSNGCNHLLHITGLDFSKAVHDRYQGFLDEAKKEGMSVDIIRFESDFQRKMLEANIKTLENIEKYDGVFVFNDIAAATVIRYFKQKNVHIPDEVQVIGFDNSYIGEFLFPSLTTIEQSVQEVGNKMADALIHLINGETIENKIIMIQPNVLVRESTKAKKE</sequence>
<reference evidence="6 7" key="1">
    <citation type="submission" date="2018-05" db="EMBL/GenBank/DDBJ databases">
        <title>Genomic Encyclopedia of Type Strains, Phase IV (KMG-IV): sequencing the most valuable type-strain genomes for metagenomic binning, comparative biology and taxonomic classification.</title>
        <authorList>
            <person name="Goeker M."/>
        </authorList>
    </citation>
    <scope>NUCLEOTIDE SEQUENCE [LARGE SCALE GENOMIC DNA]</scope>
    <source>
        <strain evidence="6 7">DSM 28556</strain>
    </source>
</reference>
<keyword evidence="7" id="KW-1185">Reference proteome</keyword>
<dbReference type="PANTHER" id="PTHR30146:SF95">
    <property type="entry name" value="RIBOSE OPERON REPRESSOR"/>
    <property type="match status" value="1"/>
</dbReference>
<protein>
    <submittedName>
        <fullName evidence="6">LacI family transcriptional regulator</fullName>
    </submittedName>
</protein>
<dbReference type="PROSITE" id="PS00356">
    <property type="entry name" value="HTH_LACI_1"/>
    <property type="match status" value="1"/>
</dbReference>
<dbReference type="PANTHER" id="PTHR30146">
    <property type="entry name" value="LACI-RELATED TRANSCRIPTIONAL REPRESSOR"/>
    <property type="match status" value="1"/>
</dbReference>
<evidence type="ECO:0000313" key="6">
    <source>
        <dbReference type="EMBL" id="PXW90241.1"/>
    </source>
</evidence>
<dbReference type="CDD" id="cd01392">
    <property type="entry name" value="HTH_LacI"/>
    <property type="match status" value="1"/>
</dbReference>
<dbReference type="Gene3D" id="3.40.50.2300">
    <property type="match status" value="2"/>
</dbReference>
<dbReference type="InterPro" id="IPR000843">
    <property type="entry name" value="HTH_LacI"/>
</dbReference>
<dbReference type="GO" id="GO:0003700">
    <property type="term" value="F:DNA-binding transcription factor activity"/>
    <property type="evidence" value="ECO:0007669"/>
    <property type="project" value="TreeGrafter"/>
</dbReference>
<dbReference type="CDD" id="cd06291">
    <property type="entry name" value="PBP1_Qymf-like"/>
    <property type="match status" value="1"/>
</dbReference>
<gene>
    <name evidence="6" type="ORF">DFR56_101152</name>
</gene>
<dbReference type="Proteomes" id="UP000247978">
    <property type="component" value="Unassembled WGS sequence"/>
</dbReference>
<feature type="domain" description="HTH lacI-type" evidence="5">
    <location>
        <begin position="15"/>
        <end position="69"/>
    </location>
</feature>
<evidence type="ECO:0000259" key="5">
    <source>
        <dbReference type="PROSITE" id="PS50932"/>
    </source>
</evidence>
<dbReference type="SUPFAM" id="SSF53822">
    <property type="entry name" value="Periplasmic binding protein-like I"/>
    <property type="match status" value="1"/>
</dbReference>
<evidence type="ECO:0000313" key="7">
    <source>
        <dbReference type="Proteomes" id="UP000247978"/>
    </source>
</evidence>
<evidence type="ECO:0000256" key="4">
    <source>
        <dbReference type="ARBA" id="ARBA00023163"/>
    </source>
</evidence>
<name>A0A2V3WB52_9BACI</name>
<dbReference type="InterPro" id="IPR046335">
    <property type="entry name" value="LacI/GalR-like_sensor"/>
</dbReference>
<dbReference type="InterPro" id="IPR010982">
    <property type="entry name" value="Lambda_DNA-bd_dom_sf"/>
</dbReference>
<evidence type="ECO:0000256" key="2">
    <source>
        <dbReference type="ARBA" id="ARBA00023015"/>
    </source>
</evidence>
<accession>A0A2V3WB52</accession>
<dbReference type="InterPro" id="IPR028082">
    <property type="entry name" value="Peripla_BP_I"/>
</dbReference>
<dbReference type="PRINTS" id="PR00036">
    <property type="entry name" value="HTHLACI"/>
</dbReference>
<dbReference type="Gene3D" id="1.10.260.40">
    <property type="entry name" value="lambda repressor-like DNA-binding domains"/>
    <property type="match status" value="1"/>
</dbReference>
<dbReference type="GO" id="GO:0000976">
    <property type="term" value="F:transcription cis-regulatory region binding"/>
    <property type="evidence" value="ECO:0007669"/>
    <property type="project" value="TreeGrafter"/>
</dbReference>
<keyword evidence="4" id="KW-0804">Transcription</keyword>
<keyword evidence="2" id="KW-0805">Transcription regulation</keyword>
<dbReference type="SMART" id="SM00354">
    <property type="entry name" value="HTH_LACI"/>
    <property type="match status" value="1"/>
</dbReference>
<evidence type="ECO:0000256" key="3">
    <source>
        <dbReference type="ARBA" id="ARBA00023125"/>
    </source>
</evidence>
<dbReference type="Pfam" id="PF13377">
    <property type="entry name" value="Peripla_BP_3"/>
    <property type="match status" value="1"/>
</dbReference>
<proteinExistence type="predicted"/>
<comment type="caution">
    <text evidence="6">The sequence shown here is derived from an EMBL/GenBank/DDBJ whole genome shotgun (WGS) entry which is preliminary data.</text>
</comment>
<dbReference type="AlphaFoldDB" id="A0A2V3WB52"/>
<dbReference type="EMBL" id="QJJQ01000001">
    <property type="protein sequence ID" value="PXW90241.1"/>
    <property type="molecule type" value="Genomic_DNA"/>
</dbReference>
<keyword evidence="1" id="KW-0678">Repressor</keyword>
<organism evidence="6 7">
    <name type="scientific">Pseudogracilibacillus auburnensis</name>
    <dbReference type="NCBI Taxonomy" id="1494959"/>
    <lineage>
        <taxon>Bacteria</taxon>
        <taxon>Bacillati</taxon>
        <taxon>Bacillota</taxon>
        <taxon>Bacilli</taxon>
        <taxon>Bacillales</taxon>
        <taxon>Bacillaceae</taxon>
        <taxon>Pseudogracilibacillus</taxon>
    </lineage>
</organism>
<dbReference type="Pfam" id="PF00356">
    <property type="entry name" value="LacI"/>
    <property type="match status" value="1"/>
</dbReference>